<keyword evidence="1" id="KW-0472">Membrane</keyword>
<dbReference type="AlphaFoldDB" id="A0A218WFW8"/>
<proteinExistence type="predicted"/>
<feature type="transmembrane region" description="Helical" evidence="1">
    <location>
        <begin position="33"/>
        <end position="51"/>
    </location>
</feature>
<organism evidence="2 3">
    <name type="scientific">Punica granatum</name>
    <name type="common">Pomegranate</name>
    <dbReference type="NCBI Taxonomy" id="22663"/>
    <lineage>
        <taxon>Eukaryota</taxon>
        <taxon>Viridiplantae</taxon>
        <taxon>Streptophyta</taxon>
        <taxon>Embryophyta</taxon>
        <taxon>Tracheophyta</taxon>
        <taxon>Spermatophyta</taxon>
        <taxon>Magnoliopsida</taxon>
        <taxon>eudicotyledons</taxon>
        <taxon>Gunneridae</taxon>
        <taxon>Pentapetalae</taxon>
        <taxon>rosids</taxon>
        <taxon>malvids</taxon>
        <taxon>Myrtales</taxon>
        <taxon>Lythraceae</taxon>
        <taxon>Punica</taxon>
    </lineage>
</organism>
<dbReference type="EMBL" id="MTKT01004425">
    <property type="protein sequence ID" value="OWM71368.1"/>
    <property type="molecule type" value="Genomic_DNA"/>
</dbReference>
<evidence type="ECO:0000313" key="2">
    <source>
        <dbReference type="EMBL" id="OWM71368.1"/>
    </source>
</evidence>
<comment type="caution">
    <text evidence="2">The sequence shown here is derived from an EMBL/GenBank/DDBJ whole genome shotgun (WGS) entry which is preliminary data.</text>
</comment>
<evidence type="ECO:0000313" key="3">
    <source>
        <dbReference type="Proteomes" id="UP000197138"/>
    </source>
</evidence>
<keyword evidence="1" id="KW-0812">Transmembrane</keyword>
<protein>
    <submittedName>
        <fullName evidence="2">Uncharacterized protein</fullName>
    </submittedName>
</protein>
<gene>
    <name evidence="2" type="ORF">CDL15_Pgr027019</name>
</gene>
<reference evidence="3" key="1">
    <citation type="journal article" date="2017" name="Plant J.">
        <title>The pomegranate (Punica granatum L.) genome and the genomics of punicalagin biosynthesis.</title>
        <authorList>
            <person name="Qin G."/>
            <person name="Xu C."/>
            <person name="Ming R."/>
            <person name="Tang H."/>
            <person name="Guyot R."/>
            <person name="Kramer E.M."/>
            <person name="Hu Y."/>
            <person name="Yi X."/>
            <person name="Qi Y."/>
            <person name="Xu X."/>
            <person name="Gao Z."/>
            <person name="Pan H."/>
            <person name="Jian J."/>
            <person name="Tian Y."/>
            <person name="Yue Z."/>
            <person name="Xu Y."/>
        </authorList>
    </citation>
    <scope>NUCLEOTIDE SEQUENCE [LARGE SCALE GENOMIC DNA]</scope>
    <source>
        <strain evidence="3">cv. Dabenzi</strain>
    </source>
</reference>
<dbReference type="PANTHER" id="PTHR34116">
    <property type="entry name" value="PLASMINOGEN ACTIVATOR INHIBITOR"/>
    <property type="match status" value="1"/>
</dbReference>
<dbReference type="Proteomes" id="UP000197138">
    <property type="component" value="Unassembled WGS sequence"/>
</dbReference>
<name>A0A218WFW8_PUNGR</name>
<evidence type="ECO:0000256" key="1">
    <source>
        <dbReference type="SAM" id="Phobius"/>
    </source>
</evidence>
<accession>A0A218WFW8</accession>
<sequence>MLILTLVFLLRALLEKLDLGILSRKWNARTACYIIRFCFPVFALQLFIILVGPQLSKVKSSGQDLPHYFTSAMNRSDHISLCTYPFLSTIFLGLFAAVLTAYLFWLGRPTLKLVLNKGLWKRVKTLIVSASSFLPLRSLARCVCAVQARSYSFKSCMAVCICMLVYYPVADSFALASDDELATNDAKDAAKAEVPAAGVDALVVVVTVEELEITVEKLEAGEEANEKDVDFVAGALEAAVAGAEDAAMLNPKEDCQNLTFF</sequence>
<dbReference type="PANTHER" id="PTHR34116:SF2">
    <property type="entry name" value="THH1_TOM1_TOM3 DOMAIN-CONTAINING PROTEIN"/>
    <property type="match status" value="1"/>
</dbReference>
<keyword evidence="1" id="KW-1133">Transmembrane helix</keyword>
<feature type="transmembrane region" description="Helical" evidence="1">
    <location>
        <begin position="81"/>
        <end position="105"/>
    </location>
</feature>